<evidence type="ECO:0000313" key="2">
    <source>
        <dbReference type="Proteomes" id="UP001196413"/>
    </source>
</evidence>
<protein>
    <submittedName>
        <fullName evidence="1">Uncharacterized protein</fullName>
    </submittedName>
</protein>
<dbReference type="EMBL" id="JAHQIW010004837">
    <property type="protein sequence ID" value="KAJ1363962.1"/>
    <property type="molecule type" value="Genomic_DNA"/>
</dbReference>
<dbReference type="Proteomes" id="UP001196413">
    <property type="component" value="Unassembled WGS sequence"/>
</dbReference>
<sequence length="64" mass="7416">MEPNPTHRLSHRFPMQCNINSCTIPPLVVQLKYFKCKTSFYYVWKENLIYGNGTRGSECVGTDT</sequence>
<keyword evidence="2" id="KW-1185">Reference proteome</keyword>
<reference evidence="1" key="1">
    <citation type="submission" date="2021-06" db="EMBL/GenBank/DDBJ databases">
        <title>Parelaphostrongylus tenuis whole genome reference sequence.</title>
        <authorList>
            <person name="Garwood T.J."/>
            <person name="Larsen P.A."/>
            <person name="Fountain-Jones N.M."/>
            <person name="Garbe J.R."/>
            <person name="Macchietto M.G."/>
            <person name="Kania S.A."/>
            <person name="Gerhold R.W."/>
            <person name="Richards J.E."/>
            <person name="Wolf T.M."/>
        </authorList>
    </citation>
    <scope>NUCLEOTIDE SEQUENCE</scope>
    <source>
        <strain evidence="1">MNPRO001-30</strain>
        <tissue evidence="1">Meninges</tissue>
    </source>
</reference>
<proteinExistence type="predicted"/>
<gene>
    <name evidence="1" type="ORF">KIN20_023932</name>
</gene>
<organism evidence="1 2">
    <name type="scientific">Parelaphostrongylus tenuis</name>
    <name type="common">Meningeal worm</name>
    <dbReference type="NCBI Taxonomy" id="148309"/>
    <lineage>
        <taxon>Eukaryota</taxon>
        <taxon>Metazoa</taxon>
        <taxon>Ecdysozoa</taxon>
        <taxon>Nematoda</taxon>
        <taxon>Chromadorea</taxon>
        <taxon>Rhabditida</taxon>
        <taxon>Rhabditina</taxon>
        <taxon>Rhabditomorpha</taxon>
        <taxon>Strongyloidea</taxon>
        <taxon>Metastrongylidae</taxon>
        <taxon>Parelaphostrongylus</taxon>
    </lineage>
</organism>
<evidence type="ECO:0000313" key="1">
    <source>
        <dbReference type="EMBL" id="KAJ1363962.1"/>
    </source>
</evidence>
<comment type="caution">
    <text evidence="1">The sequence shown here is derived from an EMBL/GenBank/DDBJ whole genome shotgun (WGS) entry which is preliminary data.</text>
</comment>
<dbReference type="AlphaFoldDB" id="A0AAD5MSS2"/>
<accession>A0AAD5MSS2</accession>
<name>A0AAD5MSS2_PARTN</name>